<evidence type="ECO:0000256" key="3">
    <source>
        <dbReference type="ARBA" id="ARBA00023212"/>
    </source>
</evidence>
<evidence type="ECO:0000259" key="6">
    <source>
        <dbReference type="PROSITE" id="PS50021"/>
    </source>
</evidence>
<feature type="compositionally biased region" description="Basic and acidic residues" evidence="5">
    <location>
        <begin position="433"/>
        <end position="445"/>
    </location>
</feature>
<evidence type="ECO:0000313" key="9">
    <source>
        <dbReference type="Proteomes" id="UP000198287"/>
    </source>
</evidence>
<feature type="domain" description="GAR" evidence="7">
    <location>
        <begin position="220"/>
        <end position="292"/>
    </location>
</feature>
<accession>A0A226ERB9</accession>
<dbReference type="SMART" id="SM00243">
    <property type="entry name" value="GAS2"/>
    <property type="match status" value="1"/>
</dbReference>
<dbReference type="PANTHER" id="PTHR46756">
    <property type="entry name" value="TRANSGELIN"/>
    <property type="match status" value="1"/>
</dbReference>
<dbReference type="InterPro" id="IPR003108">
    <property type="entry name" value="GAR_dom"/>
</dbReference>
<dbReference type="PROSITE" id="PS50021">
    <property type="entry name" value="CH"/>
    <property type="match status" value="1"/>
</dbReference>
<organism evidence="8 9">
    <name type="scientific">Folsomia candida</name>
    <name type="common">Springtail</name>
    <dbReference type="NCBI Taxonomy" id="158441"/>
    <lineage>
        <taxon>Eukaryota</taxon>
        <taxon>Metazoa</taxon>
        <taxon>Ecdysozoa</taxon>
        <taxon>Arthropoda</taxon>
        <taxon>Hexapoda</taxon>
        <taxon>Collembola</taxon>
        <taxon>Entomobryomorpha</taxon>
        <taxon>Isotomoidea</taxon>
        <taxon>Isotomidae</taxon>
        <taxon>Proisotominae</taxon>
        <taxon>Folsomia</taxon>
    </lineage>
</organism>
<dbReference type="PROSITE" id="PS51460">
    <property type="entry name" value="GAR"/>
    <property type="match status" value="1"/>
</dbReference>
<evidence type="ECO:0000256" key="4">
    <source>
        <dbReference type="ARBA" id="ARBA00038441"/>
    </source>
</evidence>
<dbReference type="Pfam" id="PF02187">
    <property type="entry name" value="GAS2"/>
    <property type="match status" value="1"/>
</dbReference>
<dbReference type="GO" id="GO:0005884">
    <property type="term" value="C:actin filament"/>
    <property type="evidence" value="ECO:0007669"/>
    <property type="project" value="TreeGrafter"/>
</dbReference>
<dbReference type="GO" id="GO:0008017">
    <property type="term" value="F:microtubule binding"/>
    <property type="evidence" value="ECO:0007669"/>
    <property type="project" value="InterPro"/>
</dbReference>
<dbReference type="GO" id="GO:0008093">
    <property type="term" value="F:cytoskeletal anchor activity"/>
    <property type="evidence" value="ECO:0007669"/>
    <property type="project" value="TreeGrafter"/>
</dbReference>
<dbReference type="Gene3D" id="1.10.418.10">
    <property type="entry name" value="Calponin-like domain"/>
    <property type="match status" value="1"/>
</dbReference>
<evidence type="ECO:0000313" key="8">
    <source>
        <dbReference type="EMBL" id="OXA60162.1"/>
    </source>
</evidence>
<feature type="compositionally biased region" description="Polar residues" evidence="5">
    <location>
        <begin position="528"/>
        <end position="537"/>
    </location>
</feature>
<dbReference type="InterPro" id="IPR036872">
    <property type="entry name" value="CH_dom_sf"/>
</dbReference>
<dbReference type="AlphaFoldDB" id="A0A226ERB9"/>
<comment type="caution">
    <text evidence="8">The sequence shown here is derived from an EMBL/GenBank/DDBJ whole genome shotgun (WGS) entry which is preliminary data.</text>
</comment>
<dbReference type="GO" id="GO:0005737">
    <property type="term" value="C:cytoplasm"/>
    <property type="evidence" value="ECO:0007669"/>
    <property type="project" value="TreeGrafter"/>
</dbReference>
<feature type="region of interest" description="Disordered" evidence="5">
    <location>
        <begin position="656"/>
        <end position="685"/>
    </location>
</feature>
<dbReference type="GO" id="GO:0001578">
    <property type="term" value="P:microtubule bundle formation"/>
    <property type="evidence" value="ECO:0007669"/>
    <property type="project" value="TreeGrafter"/>
</dbReference>
<dbReference type="OMA" id="PRMKVEY"/>
<dbReference type="GO" id="GO:0051015">
    <property type="term" value="F:actin filament binding"/>
    <property type="evidence" value="ECO:0007669"/>
    <property type="project" value="TreeGrafter"/>
</dbReference>
<evidence type="ECO:0000256" key="5">
    <source>
        <dbReference type="SAM" id="MobiDB-lite"/>
    </source>
</evidence>
<dbReference type="GO" id="GO:1904825">
    <property type="term" value="P:protein localization to microtubule plus-end"/>
    <property type="evidence" value="ECO:0007669"/>
    <property type="project" value="TreeGrafter"/>
</dbReference>
<dbReference type="Proteomes" id="UP000198287">
    <property type="component" value="Unassembled WGS sequence"/>
</dbReference>
<keyword evidence="3" id="KW-0206">Cytoskeleton</keyword>
<dbReference type="CDD" id="cd21268">
    <property type="entry name" value="CH_GAS2L1_2"/>
    <property type="match status" value="1"/>
</dbReference>
<feature type="region of interest" description="Disordered" evidence="5">
    <location>
        <begin position="345"/>
        <end position="374"/>
    </location>
</feature>
<dbReference type="SMART" id="SM00033">
    <property type="entry name" value="CH"/>
    <property type="match status" value="1"/>
</dbReference>
<evidence type="ECO:0000256" key="2">
    <source>
        <dbReference type="ARBA" id="ARBA00022490"/>
    </source>
</evidence>
<feature type="region of interest" description="Disordered" evidence="5">
    <location>
        <begin position="398"/>
        <end position="591"/>
    </location>
</feature>
<feature type="domain" description="Calponin-homology (CH)" evidence="6">
    <location>
        <begin position="39"/>
        <end position="170"/>
    </location>
</feature>
<protein>
    <submittedName>
        <fullName evidence="8">GAS2-like protein 1</fullName>
    </submittedName>
</protein>
<evidence type="ECO:0000256" key="1">
    <source>
        <dbReference type="ARBA" id="ARBA00004245"/>
    </source>
</evidence>
<feature type="region of interest" description="Disordered" evidence="5">
    <location>
        <begin position="601"/>
        <end position="620"/>
    </location>
</feature>
<name>A0A226ERB9_FOLCA</name>
<dbReference type="InterPro" id="IPR036534">
    <property type="entry name" value="GAR_dom_sf"/>
</dbReference>
<dbReference type="STRING" id="158441.A0A226ERB9"/>
<feature type="compositionally biased region" description="Polar residues" evidence="5">
    <location>
        <begin position="423"/>
        <end position="432"/>
    </location>
</feature>
<dbReference type="GO" id="GO:0051764">
    <property type="term" value="P:actin crosslink formation"/>
    <property type="evidence" value="ECO:0007669"/>
    <property type="project" value="TreeGrafter"/>
</dbReference>
<evidence type="ECO:0000259" key="7">
    <source>
        <dbReference type="PROSITE" id="PS51460"/>
    </source>
</evidence>
<dbReference type="OrthoDB" id="206130at2759"/>
<dbReference type="Gene3D" id="3.30.920.20">
    <property type="entry name" value="Gas2-like domain"/>
    <property type="match status" value="1"/>
</dbReference>
<proteinExistence type="inferred from homology"/>
<reference evidence="8 9" key="1">
    <citation type="submission" date="2015-12" db="EMBL/GenBank/DDBJ databases">
        <title>The genome of Folsomia candida.</title>
        <authorList>
            <person name="Faddeeva A."/>
            <person name="Derks M.F."/>
            <person name="Anvar Y."/>
            <person name="Smit S."/>
            <person name="Van Straalen N."/>
            <person name="Roelofs D."/>
        </authorList>
    </citation>
    <scope>NUCLEOTIDE SEQUENCE [LARGE SCALE GENOMIC DNA]</scope>
    <source>
        <strain evidence="8 9">VU population</strain>
        <tissue evidence="8">Whole body</tissue>
    </source>
</reference>
<feature type="compositionally biased region" description="Polar residues" evidence="5">
    <location>
        <begin position="656"/>
        <end position="665"/>
    </location>
</feature>
<dbReference type="SUPFAM" id="SSF143575">
    <property type="entry name" value="GAS2 domain-like"/>
    <property type="match status" value="1"/>
</dbReference>
<dbReference type="GO" id="GO:0031110">
    <property type="term" value="P:regulation of microtubule polymerization or depolymerization"/>
    <property type="evidence" value="ECO:0007669"/>
    <property type="project" value="TreeGrafter"/>
</dbReference>
<dbReference type="Pfam" id="PF00307">
    <property type="entry name" value="CH"/>
    <property type="match status" value="1"/>
</dbReference>
<gene>
    <name evidence="8" type="ORF">Fcan01_06306</name>
</gene>
<dbReference type="GO" id="GO:0001725">
    <property type="term" value="C:stress fiber"/>
    <property type="evidence" value="ECO:0007669"/>
    <property type="project" value="TreeGrafter"/>
</dbReference>
<dbReference type="GO" id="GO:0035371">
    <property type="term" value="C:microtubule plus-end"/>
    <property type="evidence" value="ECO:0007669"/>
    <property type="project" value="TreeGrafter"/>
</dbReference>
<comment type="subcellular location">
    <subcellularLocation>
        <location evidence="1">Cytoplasm</location>
        <location evidence="1">Cytoskeleton</location>
    </subcellularLocation>
</comment>
<keyword evidence="9" id="KW-1185">Reference proteome</keyword>
<feature type="compositionally biased region" description="Polar residues" evidence="5">
    <location>
        <begin position="460"/>
        <end position="491"/>
    </location>
</feature>
<dbReference type="InterPro" id="IPR001715">
    <property type="entry name" value="CH_dom"/>
</dbReference>
<feature type="compositionally biased region" description="Low complexity" evidence="5">
    <location>
        <begin position="561"/>
        <end position="572"/>
    </location>
</feature>
<dbReference type="SUPFAM" id="SSF47576">
    <property type="entry name" value="Calponin-homology domain, CH-domain"/>
    <property type="match status" value="1"/>
</dbReference>
<dbReference type="EMBL" id="LNIX01000002">
    <property type="protein sequence ID" value="OXA60162.1"/>
    <property type="molecule type" value="Genomic_DNA"/>
</dbReference>
<comment type="similarity">
    <text evidence="4">Belongs to the GAS2 family.</text>
</comment>
<feature type="compositionally biased region" description="Polar residues" evidence="5">
    <location>
        <begin position="398"/>
        <end position="409"/>
    </location>
</feature>
<feature type="compositionally biased region" description="Low complexity" evidence="5">
    <location>
        <begin position="347"/>
        <end position="359"/>
    </location>
</feature>
<dbReference type="PANTHER" id="PTHR46756:SF18">
    <property type="entry name" value="GAS2-LIKE PROTEIN PICKLED EGGS"/>
    <property type="match status" value="1"/>
</dbReference>
<sequence>MESLTATTRITLSSDDVIRPQMLQLRDFRPFKTSDEYLLAMKEDLSDWLLTLYPDLSITTNTFMECLETGVTLCKHANNVRQACLEWIEEGKKLPKCWGKEWKLPHGEVTFNPNARPETFFARDNVHNFITWCRKLGIFECLLFESDDLIMRKNEKSVILCLLEVARRGSHFGMAAPMLVQFEKEIDRDIAKDTGVDLSSSGEEEESLLEYGPIPQIITNDLRSLDERVRELVERCSCPTQFPMIRVAEGKYRIGNTKVMIYVRILRNHVMVRVGGGWDTLAHYLDKHDPCRCSASHRAAISSRLILKNNDGGVGVGASPRMKVEYERRDLSFDGNVTPPCAPPSFTTTSINNNKTNNKVDLSDSGSEISDEGYKTSDNNIILNNCKLPLERNNYHSNGSVSLNVSPTKETVAGAGKGHASRRTSLVRTRSMSTDEDRPDSRSTDEDIIPLTPPRKEQSILKSHSTSRVPSHTYSPQRSISNDRSGNQPSLTRKRYVSGEAFPPSSSPVKHAFGSTSHPPNVLKTRPQPANTRSLSASGRADFYGRNTMGPNVGKATAVHRTTTQPRTPTGGKNTWNGYGTGPRVRPRPNLFQSDLFTNKRQNSDLGQGQDEGDYNTASDLPDLASCIRKALELRSDAEKISHIELVIKQYELQRSDSLPQSDESVSLPYLNHQGSLSAPPKSLGNNVIVSKRKETGFTKIPKPNFY</sequence>
<keyword evidence="2" id="KW-0963">Cytoplasm</keyword>